<gene>
    <name evidence="2" type="ORF">SEMRO_585_G171040.1</name>
</gene>
<proteinExistence type="predicted"/>
<evidence type="ECO:0000313" key="3">
    <source>
        <dbReference type="Proteomes" id="UP001153069"/>
    </source>
</evidence>
<feature type="transmembrane region" description="Helical" evidence="1">
    <location>
        <begin position="508"/>
        <end position="530"/>
    </location>
</feature>
<sequence length="561" mass="61123">MVVQSKSSSSDADVHADQANVITDLVINSNSTTVTTKADSECELEEDLPKEDNEVVDIEEANDVLVDLEVAMVEGKQEVDVDLVAELLSQLGSQSNDEDCTDMRVPKQKVDLQDKRPRTGGDSCTETSRTYLSNLLGEDQFKEDIDVMIDEVDDVLTDLENAWPPRPSPASRASSFVHRFFPRSHSHHDVGANRDNDHHANVFAASVSAPSMITMNRKQSDPHSSVKRSMLLAQDFSFKIPSNTRGISERTFGVETVIEPHNGDTAVPVFVGLDDTPEDKATLQHQIRELISEAHWLIQVFTTIVAAFLTYSLVNEGEQFNHQIATMAVIVLIGESQPQLVTAAGCGAFAGGQYTQTIPNYGWLFLLSIATASAWLLVQRYKLLLGFSGRLGTTTFIAMNTTMILFIGPSKAVPWNQYGNAALLWGDRLLLEPSLMFLASVIVMAGVCGAFRLNAKMPVSPVLLPVKFALLAMMIVNATGYSYRNACFNGFAVGAYVAMASEARIPSVLSFVAAGCFAGLWGLFLAPFFVGFGGKGGFTATLGYTTYYVLTVVLSKIRSKL</sequence>
<accession>A0A9N8E762</accession>
<name>A0A9N8E762_9STRA</name>
<protein>
    <submittedName>
        <fullName evidence="2">Uncharacterized protein</fullName>
    </submittedName>
</protein>
<reference evidence="2" key="1">
    <citation type="submission" date="2020-06" db="EMBL/GenBank/DDBJ databases">
        <authorList>
            <consortium name="Plant Systems Biology data submission"/>
        </authorList>
    </citation>
    <scope>NUCLEOTIDE SEQUENCE</scope>
    <source>
        <strain evidence="2">D6</strain>
    </source>
</reference>
<keyword evidence="3" id="KW-1185">Reference proteome</keyword>
<evidence type="ECO:0000313" key="2">
    <source>
        <dbReference type="EMBL" id="CAB9513335.1"/>
    </source>
</evidence>
<dbReference type="Proteomes" id="UP001153069">
    <property type="component" value="Unassembled WGS sequence"/>
</dbReference>
<keyword evidence="1" id="KW-1133">Transmembrane helix</keyword>
<feature type="transmembrane region" description="Helical" evidence="1">
    <location>
        <begin position="536"/>
        <end position="555"/>
    </location>
</feature>
<comment type="caution">
    <text evidence="2">The sequence shown here is derived from an EMBL/GenBank/DDBJ whole genome shotgun (WGS) entry which is preliminary data.</text>
</comment>
<dbReference type="AlphaFoldDB" id="A0A9N8E762"/>
<feature type="transmembrane region" description="Helical" evidence="1">
    <location>
        <begin position="361"/>
        <end position="378"/>
    </location>
</feature>
<keyword evidence="1" id="KW-0472">Membrane</keyword>
<feature type="transmembrane region" description="Helical" evidence="1">
    <location>
        <begin position="296"/>
        <end position="314"/>
    </location>
</feature>
<keyword evidence="1" id="KW-0812">Transmembrane</keyword>
<feature type="transmembrane region" description="Helical" evidence="1">
    <location>
        <begin position="429"/>
        <end position="451"/>
    </location>
</feature>
<dbReference type="OrthoDB" id="429736at2759"/>
<feature type="transmembrane region" description="Helical" evidence="1">
    <location>
        <begin position="390"/>
        <end position="409"/>
    </location>
</feature>
<evidence type="ECO:0000256" key="1">
    <source>
        <dbReference type="SAM" id="Phobius"/>
    </source>
</evidence>
<organism evidence="2 3">
    <name type="scientific">Seminavis robusta</name>
    <dbReference type="NCBI Taxonomy" id="568900"/>
    <lineage>
        <taxon>Eukaryota</taxon>
        <taxon>Sar</taxon>
        <taxon>Stramenopiles</taxon>
        <taxon>Ochrophyta</taxon>
        <taxon>Bacillariophyta</taxon>
        <taxon>Bacillariophyceae</taxon>
        <taxon>Bacillariophycidae</taxon>
        <taxon>Naviculales</taxon>
        <taxon>Naviculaceae</taxon>
        <taxon>Seminavis</taxon>
    </lineage>
</organism>
<dbReference type="EMBL" id="CAICTM010000584">
    <property type="protein sequence ID" value="CAB9513335.1"/>
    <property type="molecule type" value="Genomic_DNA"/>
</dbReference>